<dbReference type="Proteomes" id="UP001558632">
    <property type="component" value="Unassembled WGS sequence"/>
</dbReference>
<feature type="region of interest" description="Disordered" evidence="1">
    <location>
        <begin position="1"/>
        <end position="23"/>
    </location>
</feature>
<name>A0ABR3KTP1_TRISP</name>
<organism evidence="2 3">
    <name type="scientific">Trichinella spiralis</name>
    <name type="common">Trichina worm</name>
    <dbReference type="NCBI Taxonomy" id="6334"/>
    <lineage>
        <taxon>Eukaryota</taxon>
        <taxon>Metazoa</taxon>
        <taxon>Ecdysozoa</taxon>
        <taxon>Nematoda</taxon>
        <taxon>Enoplea</taxon>
        <taxon>Dorylaimia</taxon>
        <taxon>Trichinellida</taxon>
        <taxon>Trichinellidae</taxon>
        <taxon>Trichinella</taxon>
    </lineage>
</organism>
<comment type="caution">
    <text evidence="2">The sequence shown here is derived from an EMBL/GenBank/DDBJ whole genome shotgun (WGS) entry which is preliminary data.</text>
</comment>
<evidence type="ECO:0000313" key="3">
    <source>
        <dbReference type="Proteomes" id="UP001558632"/>
    </source>
</evidence>
<protein>
    <submittedName>
        <fullName evidence="2">SH3 and PX domain-containing protein 2A</fullName>
    </submittedName>
</protein>
<proteinExistence type="predicted"/>
<gene>
    <name evidence="2" type="ORF">TSPI_10032</name>
</gene>
<sequence>MKGEKQANKSVVRSGEVKKRNASTLAKKRLKRWMGLFLNKKKTVSLYKISVTLKPVTTDSSGQEQLIFEKKVTAKCIQ</sequence>
<dbReference type="EMBL" id="JBEUSY010000152">
    <property type="protein sequence ID" value="KAL1244011.1"/>
    <property type="molecule type" value="Genomic_DNA"/>
</dbReference>
<reference evidence="2 3" key="1">
    <citation type="submission" date="2024-07" db="EMBL/GenBank/DDBJ databases">
        <title>Enhanced genomic and transcriptomic resources for Trichinella pseudospiralis and T. spiralis underpin the discovery of pronounced molecular differences between stages and species.</title>
        <authorList>
            <person name="Pasi K.K."/>
            <person name="La Rosa G."/>
            <person name="Gomez-Morales M.A."/>
            <person name="Tosini F."/>
            <person name="Sumanam S."/>
            <person name="Young N.D."/>
            <person name="Chang B.C."/>
            <person name="Robin G.B."/>
        </authorList>
    </citation>
    <scope>NUCLEOTIDE SEQUENCE [LARGE SCALE GENOMIC DNA]</scope>
    <source>
        <strain evidence="2">ISS534</strain>
    </source>
</reference>
<evidence type="ECO:0000313" key="2">
    <source>
        <dbReference type="EMBL" id="KAL1244011.1"/>
    </source>
</evidence>
<keyword evidence="3" id="KW-1185">Reference proteome</keyword>
<evidence type="ECO:0000256" key="1">
    <source>
        <dbReference type="SAM" id="MobiDB-lite"/>
    </source>
</evidence>
<accession>A0ABR3KTP1</accession>